<dbReference type="Proteomes" id="UP000504634">
    <property type="component" value="Unplaced"/>
</dbReference>
<feature type="transmembrane region" description="Helical" evidence="2">
    <location>
        <begin position="491"/>
        <end position="510"/>
    </location>
</feature>
<evidence type="ECO:0000313" key="4">
    <source>
        <dbReference type="RefSeq" id="XP_030374154.1"/>
    </source>
</evidence>
<dbReference type="Gene3D" id="1.20.140.150">
    <property type="match status" value="1"/>
</dbReference>
<feature type="transmembrane region" description="Helical" evidence="2">
    <location>
        <begin position="567"/>
        <end position="590"/>
    </location>
</feature>
<feature type="transmembrane region" description="Helical" evidence="2">
    <location>
        <begin position="669"/>
        <end position="687"/>
    </location>
</feature>
<keyword evidence="2" id="KW-1133">Transmembrane helix</keyword>
<name>A0A6J2TDT3_DROLE</name>
<keyword evidence="2" id="KW-0812">Transmembrane</keyword>
<evidence type="ECO:0000313" key="3">
    <source>
        <dbReference type="Proteomes" id="UP000504634"/>
    </source>
</evidence>
<dbReference type="AlphaFoldDB" id="A0A6J2TDT3"/>
<gene>
    <name evidence="4" type="primary">LOC115623759</name>
</gene>
<feature type="compositionally biased region" description="Polar residues" evidence="1">
    <location>
        <begin position="111"/>
        <end position="125"/>
    </location>
</feature>
<evidence type="ECO:0000256" key="2">
    <source>
        <dbReference type="SAM" id="Phobius"/>
    </source>
</evidence>
<feature type="region of interest" description="Disordered" evidence="1">
    <location>
        <begin position="111"/>
        <end position="134"/>
    </location>
</feature>
<feature type="compositionally biased region" description="Polar residues" evidence="1">
    <location>
        <begin position="21"/>
        <end position="33"/>
    </location>
</feature>
<protein>
    <submittedName>
        <fullName evidence="4">Uncharacterized protein LOC115623759</fullName>
    </submittedName>
</protein>
<keyword evidence="2" id="KW-0472">Membrane</keyword>
<feature type="region of interest" description="Disordered" evidence="1">
    <location>
        <begin position="1"/>
        <end position="63"/>
    </location>
</feature>
<feature type="compositionally biased region" description="Low complexity" evidence="1">
    <location>
        <begin position="34"/>
        <end position="46"/>
    </location>
</feature>
<evidence type="ECO:0000256" key="1">
    <source>
        <dbReference type="SAM" id="MobiDB-lite"/>
    </source>
</evidence>
<organism evidence="3 4">
    <name type="scientific">Drosophila lebanonensis</name>
    <name type="common">Fruit fly</name>
    <name type="synonym">Scaptodrosophila lebanonensis</name>
    <dbReference type="NCBI Taxonomy" id="7225"/>
    <lineage>
        <taxon>Eukaryota</taxon>
        <taxon>Metazoa</taxon>
        <taxon>Ecdysozoa</taxon>
        <taxon>Arthropoda</taxon>
        <taxon>Hexapoda</taxon>
        <taxon>Insecta</taxon>
        <taxon>Pterygota</taxon>
        <taxon>Neoptera</taxon>
        <taxon>Endopterygota</taxon>
        <taxon>Diptera</taxon>
        <taxon>Brachycera</taxon>
        <taxon>Muscomorpha</taxon>
        <taxon>Ephydroidea</taxon>
        <taxon>Drosophilidae</taxon>
        <taxon>Scaptodrosophila</taxon>
    </lineage>
</organism>
<dbReference type="OrthoDB" id="6419888at2759"/>
<accession>A0A6J2TDT3</accession>
<dbReference type="GeneID" id="115623759"/>
<feature type="transmembrane region" description="Helical" evidence="2">
    <location>
        <begin position="597"/>
        <end position="621"/>
    </location>
</feature>
<feature type="transmembrane region" description="Helical" evidence="2">
    <location>
        <begin position="419"/>
        <end position="442"/>
    </location>
</feature>
<reference evidence="4" key="1">
    <citation type="submission" date="2025-08" db="UniProtKB">
        <authorList>
            <consortium name="RefSeq"/>
        </authorList>
    </citation>
    <scope>IDENTIFICATION</scope>
    <source>
        <strain evidence="4">11010-0011.00</strain>
        <tissue evidence="4">Whole body</tissue>
    </source>
</reference>
<keyword evidence="3" id="KW-1185">Reference proteome</keyword>
<sequence>MAGSGSGSRYKVTARCVPEVSITSPTSGSGTHYQQLQQQQQQPQQQAVHEAPNSQQKQHQNNAQAKHFTLLRSRSQPSNSIFSPGLGIGVASVATVGGATLVEEEDFSVLTASDPTNSTNPQASGSGSGPKNVLQRQQATIISQQLEQSQPNEQLEQQQELQQGSGAIIVAQEPNELTPLVSSVEDSQFAAAASSSNANNNNNNSNVIASHPGLVSTTYSHNSKTTRSWPVIYRNPHHYDYEALYVQQPPTTTATNATAAAAVGIPGASSFKQNCYSNQFKQSIVYSSSNEELAEASAQLVGEQQAPSGRQTTCYYFAPSRHNSIYEHPSTVVGGCGSLQFDACSAAAATTAAAAAAVESLRRSNSILLRQNSCAKVIQRRGSANALDTPTSLSSHMDAGSTVGAGACCSTCCMGPPPVLFLFVTLLMTTSATAMLCAAIMTDHWEHVTWDRNSLDRYSNRSGLHLEWLLDEQVAMLKPDKRADHRFRRDSVFLVPMYGGIWTLCINLPMQQLQELRRNPKFPRGAPPCVNYLAGSMENARGEEQRNDWQHSESQVTLQPHLRMQNLSISCSLVCLIILGSAALVGAFGVCQRQISAILITGVMYLLAALFALFTLMIIHFKRQQGRPMLDSDYDGTVDGIVARPGGVAIMAKPLLGARIFLTSWSLDLGWGGVVLCAITSVLWILLSKIMRYNPFSALMI</sequence>
<proteinExistence type="predicted"/>
<dbReference type="RefSeq" id="XP_030374154.1">
    <property type="nucleotide sequence ID" value="XM_030518294.1"/>
</dbReference>